<keyword evidence="2" id="KW-0472">Membrane</keyword>
<organism evidence="5 6">
    <name type="scientific">Gracilibacillus caseinilyticus</name>
    <dbReference type="NCBI Taxonomy" id="2932256"/>
    <lineage>
        <taxon>Bacteria</taxon>
        <taxon>Bacillati</taxon>
        <taxon>Bacillota</taxon>
        <taxon>Bacilli</taxon>
        <taxon>Bacillales</taxon>
        <taxon>Bacillaceae</taxon>
        <taxon>Gracilibacillus</taxon>
    </lineage>
</organism>
<dbReference type="CDD" id="cd00063">
    <property type="entry name" value="FN3"/>
    <property type="match status" value="1"/>
</dbReference>
<dbReference type="InterPro" id="IPR036116">
    <property type="entry name" value="FN3_sf"/>
</dbReference>
<evidence type="ECO:0000256" key="3">
    <source>
        <dbReference type="SAM" id="SignalP"/>
    </source>
</evidence>
<gene>
    <name evidence="5" type="ORF">MUN88_14215</name>
</gene>
<dbReference type="EMBL" id="CP095072">
    <property type="protein sequence ID" value="UOQ47222.1"/>
    <property type="molecule type" value="Genomic_DNA"/>
</dbReference>
<name>A0ABY4ETX3_9BACI</name>
<feature type="compositionally biased region" description="Acidic residues" evidence="1">
    <location>
        <begin position="239"/>
        <end position="257"/>
    </location>
</feature>
<protein>
    <submittedName>
        <fullName evidence="5">Fibronectin type III domain-containing protein</fullName>
    </submittedName>
</protein>
<dbReference type="Proteomes" id="UP000831782">
    <property type="component" value="Chromosome"/>
</dbReference>
<dbReference type="Gene3D" id="2.60.40.10">
    <property type="entry name" value="Immunoglobulins"/>
    <property type="match status" value="2"/>
</dbReference>
<keyword evidence="6" id="KW-1185">Reference proteome</keyword>
<evidence type="ECO:0000313" key="6">
    <source>
        <dbReference type="Proteomes" id="UP000831782"/>
    </source>
</evidence>
<evidence type="ECO:0000256" key="2">
    <source>
        <dbReference type="SAM" id="Phobius"/>
    </source>
</evidence>
<feature type="domain" description="Fibronectin type-III" evidence="4">
    <location>
        <begin position="152"/>
        <end position="239"/>
    </location>
</feature>
<feature type="signal peptide" evidence="3">
    <location>
        <begin position="1"/>
        <end position="25"/>
    </location>
</feature>
<evidence type="ECO:0000259" key="4">
    <source>
        <dbReference type="PROSITE" id="PS50853"/>
    </source>
</evidence>
<dbReference type="PROSITE" id="PS50853">
    <property type="entry name" value="FN3"/>
    <property type="match status" value="1"/>
</dbReference>
<feature type="transmembrane region" description="Helical" evidence="2">
    <location>
        <begin position="398"/>
        <end position="416"/>
    </location>
</feature>
<dbReference type="Pfam" id="PF00041">
    <property type="entry name" value="fn3"/>
    <property type="match status" value="1"/>
</dbReference>
<keyword evidence="2" id="KW-0812">Transmembrane</keyword>
<feature type="chain" id="PRO_5047311753" evidence="3">
    <location>
        <begin position="26"/>
        <end position="460"/>
    </location>
</feature>
<accession>A0ABY4ETX3</accession>
<feature type="region of interest" description="Disordered" evidence="1">
    <location>
        <begin position="223"/>
        <end position="269"/>
    </location>
</feature>
<feature type="compositionally biased region" description="Polar residues" evidence="1">
    <location>
        <begin position="223"/>
        <end position="232"/>
    </location>
</feature>
<keyword evidence="3" id="KW-0732">Signal</keyword>
<sequence length="460" mass="50444">MKKFSVLLFGVVLFLILIPFSNVFAAEFDYNDGLLDDPSNVLSSSMPSEFYDNDLETGRKIYAHNYYDIQLNGKFHIDSMYLKATTGYSKIQLFANNEMVFYESSAGTSIDELIEVNKDDVDLIRVYQPSTTSNATVYELDAFGYKTGQLSIPNNVTNLKAVPGGKKAELSWTNPTGTGFQSVSIYQGDNLLVENVTEESYTVEGLNFNTSYTFKVVSVGADGNSSGQTVEVTTKAEPDTDGDGIPDSEDQYPDDPENIPPPETTEDVPEVEELKIEATPERVDLSWKNPPRYFEKATIYRKVTGTATAASFNLNPFAPITVQAAEDYEPLFETNGTTFGDLSVKENEEYEYKVTNTYNGLESAGVTVQASIPEPPLVDTTGATLPFGIGELIASGNGLLNLIGGFVLLALAFVFVPKVIGLIRQSFISNATGQATDNRLTERQQKMIVGQGRQPRQGRS</sequence>
<dbReference type="SMART" id="SM00060">
    <property type="entry name" value="FN3"/>
    <property type="match status" value="2"/>
</dbReference>
<dbReference type="RefSeq" id="WP_244716166.1">
    <property type="nucleotide sequence ID" value="NZ_CP095072.1"/>
</dbReference>
<proteinExistence type="predicted"/>
<dbReference type="SUPFAM" id="SSF49265">
    <property type="entry name" value="Fibronectin type III"/>
    <property type="match status" value="1"/>
</dbReference>
<evidence type="ECO:0000256" key="1">
    <source>
        <dbReference type="SAM" id="MobiDB-lite"/>
    </source>
</evidence>
<evidence type="ECO:0000313" key="5">
    <source>
        <dbReference type="EMBL" id="UOQ47222.1"/>
    </source>
</evidence>
<reference evidence="5 6" key="1">
    <citation type="submission" date="2022-04" db="EMBL/GenBank/DDBJ databases">
        <title>Gracilibacillus sp. isolated from saltern.</title>
        <authorList>
            <person name="Won M."/>
            <person name="Lee C.-M."/>
            <person name="Woen H.-Y."/>
            <person name="Kwon S.-W."/>
        </authorList>
    </citation>
    <scope>NUCLEOTIDE SEQUENCE [LARGE SCALE GENOMIC DNA]</scope>
    <source>
        <strain evidence="5 6">SSWR10-1</strain>
    </source>
</reference>
<keyword evidence="2" id="KW-1133">Transmembrane helix</keyword>
<dbReference type="InterPro" id="IPR013783">
    <property type="entry name" value="Ig-like_fold"/>
</dbReference>
<dbReference type="InterPro" id="IPR003961">
    <property type="entry name" value="FN3_dom"/>
</dbReference>